<proteinExistence type="predicted"/>
<keyword evidence="2" id="KW-1185">Reference proteome</keyword>
<sequence>MAVKTKKIQGRRSVHYNSLDDLLADAEQMANSNVHTIGNWSLGQILMHLAISQNASIDGFGFCFPAPMRLIVRLFMKRKFLSKGIPPGLNAPARMTPEETSIEEGLAALEAAIKRQQLEARNADHPAFGMLSPEEWDRFHLRHAEMHMSFVVPD</sequence>
<evidence type="ECO:0008006" key="3">
    <source>
        <dbReference type="Google" id="ProtNLM"/>
    </source>
</evidence>
<reference evidence="1 2" key="1">
    <citation type="submission" date="2019-03" db="EMBL/GenBank/DDBJ databases">
        <title>Deep-cultivation of Planctomycetes and their phenomic and genomic characterization uncovers novel biology.</title>
        <authorList>
            <person name="Wiegand S."/>
            <person name="Jogler M."/>
            <person name="Boedeker C."/>
            <person name="Pinto D."/>
            <person name="Vollmers J."/>
            <person name="Rivas-Marin E."/>
            <person name="Kohn T."/>
            <person name="Peeters S.H."/>
            <person name="Heuer A."/>
            <person name="Rast P."/>
            <person name="Oberbeckmann S."/>
            <person name="Bunk B."/>
            <person name="Jeske O."/>
            <person name="Meyerdierks A."/>
            <person name="Storesund J.E."/>
            <person name="Kallscheuer N."/>
            <person name="Luecker S."/>
            <person name="Lage O.M."/>
            <person name="Pohl T."/>
            <person name="Merkel B.J."/>
            <person name="Hornburger P."/>
            <person name="Mueller R.-W."/>
            <person name="Bruemmer F."/>
            <person name="Labrenz M."/>
            <person name="Spormann A.M."/>
            <person name="Op den Camp H."/>
            <person name="Overmann J."/>
            <person name="Amann R."/>
            <person name="Jetten M.S.M."/>
            <person name="Mascher T."/>
            <person name="Medema M.H."/>
            <person name="Devos D.P."/>
            <person name="Kaster A.-K."/>
            <person name="Ovreas L."/>
            <person name="Rohde M."/>
            <person name="Galperin M.Y."/>
            <person name="Jogler C."/>
        </authorList>
    </citation>
    <scope>NUCLEOTIDE SEQUENCE [LARGE SCALE GENOMIC DNA]</scope>
    <source>
        <strain evidence="1 2">Enr17</strain>
    </source>
</reference>
<dbReference type="InterPro" id="IPR011463">
    <property type="entry name" value="DUF1569"/>
</dbReference>
<dbReference type="RefSeq" id="WP_198000708.1">
    <property type="nucleotide sequence ID" value="NZ_CP037452.1"/>
</dbReference>
<dbReference type="InterPro" id="IPR034660">
    <property type="entry name" value="DinB/YfiT-like"/>
</dbReference>
<name>A0A518IGP7_9PLAN</name>
<evidence type="ECO:0000313" key="2">
    <source>
        <dbReference type="Proteomes" id="UP000318313"/>
    </source>
</evidence>
<gene>
    <name evidence="1" type="ORF">Enr17x_43220</name>
</gene>
<dbReference type="Proteomes" id="UP000318313">
    <property type="component" value="Chromosome"/>
</dbReference>
<dbReference type="AlphaFoldDB" id="A0A518IGP7"/>
<accession>A0A518IGP7</accession>
<protein>
    <recommendedName>
        <fullName evidence="3">DUF1569 domain-containing protein</fullName>
    </recommendedName>
</protein>
<dbReference type="EMBL" id="CP037452">
    <property type="protein sequence ID" value="QDV52262.1"/>
    <property type="molecule type" value="Genomic_DNA"/>
</dbReference>
<evidence type="ECO:0000313" key="1">
    <source>
        <dbReference type="EMBL" id="QDV52262.1"/>
    </source>
</evidence>
<dbReference type="SUPFAM" id="SSF109854">
    <property type="entry name" value="DinB/YfiT-like putative metalloenzymes"/>
    <property type="match status" value="1"/>
</dbReference>
<dbReference type="KEGG" id="gfm:Enr17x_43220"/>
<dbReference type="Gene3D" id="1.20.120.450">
    <property type="entry name" value="dinb family like domain"/>
    <property type="match status" value="1"/>
</dbReference>
<organism evidence="1 2">
    <name type="scientific">Gimesia fumaroli</name>
    <dbReference type="NCBI Taxonomy" id="2527976"/>
    <lineage>
        <taxon>Bacteria</taxon>
        <taxon>Pseudomonadati</taxon>
        <taxon>Planctomycetota</taxon>
        <taxon>Planctomycetia</taxon>
        <taxon>Planctomycetales</taxon>
        <taxon>Planctomycetaceae</taxon>
        <taxon>Gimesia</taxon>
    </lineage>
</organism>
<dbReference type="Pfam" id="PF07606">
    <property type="entry name" value="DUF1569"/>
    <property type="match status" value="1"/>
</dbReference>